<dbReference type="GO" id="GO:0008757">
    <property type="term" value="F:S-adenosylmethionine-dependent methyltransferase activity"/>
    <property type="evidence" value="ECO:0007669"/>
    <property type="project" value="InterPro"/>
</dbReference>
<protein>
    <recommendedName>
        <fullName evidence="1">Methyltransferase type 11 domain-containing protein</fullName>
    </recommendedName>
</protein>
<dbReference type="AlphaFoldDB" id="A0A1F6DFZ9"/>
<dbReference type="InterPro" id="IPR013216">
    <property type="entry name" value="Methyltransf_11"/>
</dbReference>
<dbReference type="PANTHER" id="PTHR42912:SF93">
    <property type="entry name" value="N6-ADENOSINE-METHYLTRANSFERASE TMT1A"/>
    <property type="match status" value="1"/>
</dbReference>
<evidence type="ECO:0000313" key="2">
    <source>
        <dbReference type="EMBL" id="OGG60296.1"/>
    </source>
</evidence>
<dbReference type="STRING" id="1798492.A3C89_00885"/>
<accession>A0A1F6DFZ9</accession>
<proteinExistence type="predicted"/>
<dbReference type="InterPro" id="IPR050508">
    <property type="entry name" value="Methyltransf_Superfamily"/>
</dbReference>
<sequence length="250" mass="28445">MKKDTSWEVAADWYNEHLKNEDTYHAKVVLPNLLRVLALTPDDYVLDLACGQGYFTHHFLATTPHVTAVDLSPSLAEIAAKVNPEADVHVAPAQSLDFAAEASFDVVTCVLALQNMEQLEKVFAEVARVLKPNGRFVFVLNHPTFRIPKVSSWGFEGNHAQYRRIDKYLSAFKAKIDMRPGTDTSHTWSFHYSLQDIMKSLRKSNFAITRLEEWISHRESEKGPRADAENVSRKEIPLFMMMEVKKLPSV</sequence>
<dbReference type="Proteomes" id="UP000178794">
    <property type="component" value="Unassembled WGS sequence"/>
</dbReference>
<reference evidence="2 3" key="1">
    <citation type="journal article" date="2016" name="Nat. Commun.">
        <title>Thousands of microbial genomes shed light on interconnected biogeochemical processes in an aquifer system.</title>
        <authorList>
            <person name="Anantharaman K."/>
            <person name="Brown C.T."/>
            <person name="Hug L.A."/>
            <person name="Sharon I."/>
            <person name="Castelle C.J."/>
            <person name="Probst A.J."/>
            <person name="Thomas B.C."/>
            <person name="Singh A."/>
            <person name="Wilkins M.J."/>
            <person name="Karaoz U."/>
            <person name="Brodie E.L."/>
            <person name="Williams K.H."/>
            <person name="Hubbard S.S."/>
            <person name="Banfield J.F."/>
        </authorList>
    </citation>
    <scope>NUCLEOTIDE SEQUENCE [LARGE SCALE GENOMIC DNA]</scope>
</reference>
<feature type="domain" description="Methyltransferase type 11" evidence="1">
    <location>
        <begin position="46"/>
        <end position="138"/>
    </location>
</feature>
<gene>
    <name evidence="2" type="ORF">A3C89_00885</name>
</gene>
<evidence type="ECO:0000313" key="3">
    <source>
        <dbReference type="Proteomes" id="UP000178794"/>
    </source>
</evidence>
<dbReference type="InterPro" id="IPR029063">
    <property type="entry name" value="SAM-dependent_MTases_sf"/>
</dbReference>
<comment type="caution">
    <text evidence="2">The sequence shown here is derived from an EMBL/GenBank/DDBJ whole genome shotgun (WGS) entry which is preliminary data.</text>
</comment>
<dbReference type="SUPFAM" id="SSF53335">
    <property type="entry name" value="S-adenosyl-L-methionine-dependent methyltransferases"/>
    <property type="match status" value="1"/>
</dbReference>
<name>A0A1F6DFZ9_9BACT</name>
<organism evidence="2 3">
    <name type="scientific">Candidatus Kaiserbacteria bacterium RIFCSPHIGHO2_02_FULL_50_50</name>
    <dbReference type="NCBI Taxonomy" id="1798492"/>
    <lineage>
        <taxon>Bacteria</taxon>
        <taxon>Candidatus Kaiseribacteriota</taxon>
    </lineage>
</organism>
<dbReference type="EMBL" id="MFLF01000008">
    <property type="protein sequence ID" value="OGG60296.1"/>
    <property type="molecule type" value="Genomic_DNA"/>
</dbReference>
<dbReference type="Pfam" id="PF08241">
    <property type="entry name" value="Methyltransf_11"/>
    <property type="match status" value="1"/>
</dbReference>
<dbReference type="CDD" id="cd02440">
    <property type="entry name" value="AdoMet_MTases"/>
    <property type="match status" value="1"/>
</dbReference>
<dbReference type="Gene3D" id="3.40.50.150">
    <property type="entry name" value="Vaccinia Virus protein VP39"/>
    <property type="match status" value="1"/>
</dbReference>
<dbReference type="PANTHER" id="PTHR42912">
    <property type="entry name" value="METHYLTRANSFERASE"/>
    <property type="match status" value="1"/>
</dbReference>
<evidence type="ECO:0000259" key="1">
    <source>
        <dbReference type="Pfam" id="PF08241"/>
    </source>
</evidence>